<dbReference type="AlphaFoldDB" id="J3LCM4"/>
<dbReference type="EnsemblPlants" id="OB02G23910.1">
    <property type="protein sequence ID" value="OB02G23910.1"/>
    <property type="gene ID" value="OB02G23910"/>
</dbReference>
<name>J3LCM4_ORYBR</name>
<organism evidence="1">
    <name type="scientific">Oryza brachyantha</name>
    <name type="common">malo sina</name>
    <dbReference type="NCBI Taxonomy" id="4533"/>
    <lineage>
        <taxon>Eukaryota</taxon>
        <taxon>Viridiplantae</taxon>
        <taxon>Streptophyta</taxon>
        <taxon>Embryophyta</taxon>
        <taxon>Tracheophyta</taxon>
        <taxon>Spermatophyta</taxon>
        <taxon>Magnoliopsida</taxon>
        <taxon>Liliopsida</taxon>
        <taxon>Poales</taxon>
        <taxon>Poaceae</taxon>
        <taxon>BOP clade</taxon>
        <taxon>Oryzoideae</taxon>
        <taxon>Oryzeae</taxon>
        <taxon>Oryzinae</taxon>
        <taxon>Oryza</taxon>
    </lineage>
</organism>
<dbReference type="Proteomes" id="UP000006038">
    <property type="component" value="Unassembled WGS sequence"/>
</dbReference>
<evidence type="ECO:0000313" key="1">
    <source>
        <dbReference type="EnsemblPlants" id="OB02G23910.1"/>
    </source>
</evidence>
<keyword evidence="2" id="KW-1185">Reference proteome</keyword>
<accession>J3LCM4</accession>
<dbReference type="HOGENOM" id="CLU_1393410_0_0_1"/>
<protein>
    <submittedName>
        <fullName evidence="1">Uncharacterized protein</fullName>
    </submittedName>
</protein>
<proteinExistence type="predicted"/>
<evidence type="ECO:0000313" key="2">
    <source>
        <dbReference type="Proteomes" id="UP000006038"/>
    </source>
</evidence>
<sequence length="196" mass="21945">MSAFKKLFTQRRWVHTETTSELLLAVAPYLPQITDQIVDCLPQIAETVGRDVHSVAETTTGLPQLQGEAGPSSSSTLFNPTVEALPFLEMDVNKITTNFKNSYVGKLNEKEIVLLASQTFQLKRKILNELALLAGEENGPLLFNTTGADDILTTLSRAEYKRSYLELISKSLVRKGTESCYYKTLLQKRLEEFPNT</sequence>
<dbReference type="Gramene" id="OB02G23910.1">
    <property type="protein sequence ID" value="OB02G23910.1"/>
    <property type="gene ID" value="OB02G23910"/>
</dbReference>
<reference evidence="1" key="1">
    <citation type="submission" date="2013-04" db="UniProtKB">
        <authorList>
            <consortium name="EnsemblPlants"/>
        </authorList>
    </citation>
    <scope>IDENTIFICATION</scope>
</reference>